<dbReference type="OrthoDB" id="6760456at2759"/>
<evidence type="ECO:0000313" key="2">
    <source>
        <dbReference type="Proteomes" id="UP000478052"/>
    </source>
</evidence>
<reference evidence="1 2" key="1">
    <citation type="submission" date="2019-08" db="EMBL/GenBank/DDBJ databases">
        <title>Whole genome of Aphis craccivora.</title>
        <authorList>
            <person name="Voronova N.V."/>
            <person name="Shulinski R.S."/>
            <person name="Bandarenka Y.V."/>
            <person name="Zhorov D.G."/>
            <person name="Warner D."/>
        </authorList>
    </citation>
    <scope>NUCLEOTIDE SEQUENCE [LARGE SCALE GENOMIC DNA]</scope>
    <source>
        <strain evidence="1">180601</strain>
        <tissue evidence="1">Whole Body</tissue>
    </source>
</reference>
<proteinExistence type="predicted"/>
<name>A0A6G0YTG7_APHCR</name>
<protein>
    <submittedName>
        <fullName evidence="1">Mariner Mos1 transposase</fullName>
    </submittedName>
</protein>
<sequence length="81" mass="9435">MNKIHEQRINITFYVKLGKSFTKTHKIYGYDVETKLQSSERWVGKLCSRLKKACQSHANGFVSFFFTNIHHKFLPAGQTVN</sequence>
<dbReference type="EMBL" id="VUJU01002514">
    <property type="protein sequence ID" value="KAF0761007.1"/>
    <property type="molecule type" value="Genomic_DNA"/>
</dbReference>
<organism evidence="1 2">
    <name type="scientific">Aphis craccivora</name>
    <name type="common">Cowpea aphid</name>
    <dbReference type="NCBI Taxonomy" id="307492"/>
    <lineage>
        <taxon>Eukaryota</taxon>
        <taxon>Metazoa</taxon>
        <taxon>Ecdysozoa</taxon>
        <taxon>Arthropoda</taxon>
        <taxon>Hexapoda</taxon>
        <taxon>Insecta</taxon>
        <taxon>Pterygota</taxon>
        <taxon>Neoptera</taxon>
        <taxon>Paraneoptera</taxon>
        <taxon>Hemiptera</taxon>
        <taxon>Sternorrhyncha</taxon>
        <taxon>Aphidomorpha</taxon>
        <taxon>Aphidoidea</taxon>
        <taxon>Aphididae</taxon>
        <taxon>Aphidini</taxon>
        <taxon>Aphis</taxon>
        <taxon>Aphis</taxon>
    </lineage>
</organism>
<keyword evidence="2" id="KW-1185">Reference proteome</keyword>
<comment type="caution">
    <text evidence="1">The sequence shown here is derived from an EMBL/GenBank/DDBJ whole genome shotgun (WGS) entry which is preliminary data.</text>
</comment>
<dbReference type="AlphaFoldDB" id="A0A6G0YTG7"/>
<accession>A0A6G0YTG7</accession>
<dbReference type="Proteomes" id="UP000478052">
    <property type="component" value="Unassembled WGS sequence"/>
</dbReference>
<gene>
    <name evidence="1" type="ORF">FWK35_00013463</name>
</gene>
<evidence type="ECO:0000313" key="1">
    <source>
        <dbReference type="EMBL" id="KAF0761007.1"/>
    </source>
</evidence>